<accession>A0ABD1L4J3</accession>
<reference evidence="1 2" key="1">
    <citation type="submission" date="2024-08" db="EMBL/GenBank/DDBJ databases">
        <title>Insights into the chromosomal genome structure of Flemingia macrophylla.</title>
        <authorList>
            <person name="Ding Y."/>
            <person name="Zhao Y."/>
            <person name="Bi W."/>
            <person name="Wu M."/>
            <person name="Zhao G."/>
            <person name="Gong Y."/>
            <person name="Li W."/>
            <person name="Zhang P."/>
        </authorList>
    </citation>
    <scope>NUCLEOTIDE SEQUENCE [LARGE SCALE GENOMIC DNA]</scope>
    <source>
        <strain evidence="1">DYQJB</strain>
        <tissue evidence="1">Leaf</tissue>
    </source>
</reference>
<dbReference type="EMBL" id="JBGMDY010000011">
    <property type="protein sequence ID" value="KAL2318406.1"/>
    <property type="molecule type" value="Genomic_DNA"/>
</dbReference>
<proteinExistence type="predicted"/>
<gene>
    <name evidence="1" type="ORF">Fmac_032282</name>
</gene>
<sequence length="71" mass="8447">MSTCYERKTLLEDIFRTCQHLCGSMRVLDGDQHFFVNKSNGSFKSTTDIWDPSNFVYLFFLRHRVALDLMY</sequence>
<dbReference type="AlphaFoldDB" id="A0ABD1L4J3"/>
<comment type="caution">
    <text evidence="1">The sequence shown here is derived from an EMBL/GenBank/DDBJ whole genome shotgun (WGS) entry which is preliminary data.</text>
</comment>
<organism evidence="1 2">
    <name type="scientific">Flemingia macrophylla</name>
    <dbReference type="NCBI Taxonomy" id="520843"/>
    <lineage>
        <taxon>Eukaryota</taxon>
        <taxon>Viridiplantae</taxon>
        <taxon>Streptophyta</taxon>
        <taxon>Embryophyta</taxon>
        <taxon>Tracheophyta</taxon>
        <taxon>Spermatophyta</taxon>
        <taxon>Magnoliopsida</taxon>
        <taxon>eudicotyledons</taxon>
        <taxon>Gunneridae</taxon>
        <taxon>Pentapetalae</taxon>
        <taxon>rosids</taxon>
        <taxon>fabids</taxon>
        <taxon>Fabales</taxon>
        <taxon>Fabaceae</taxon>
        <taxon>Papilionoideae</taxon>
        <taxon>50 kb inversion clade</taxon>
        <taxon>NPAAA clade</taxon>
        <taxon>indigoferoid/millettioid clade</taxon>
        <taxon>Phaseoleae</taxon>
        <taxon>Flemingia</taxon>
    </lineage>
</organism>
<dbReference type="Proteomes" id="UP001603857">
    <property type="component" value="Unassembled WGS sequence"/>
</dbReference>
<evidence type="ECO:0000313" key="2">
    <source>
        <dbReference type="Proteomes" id="UP001603857"/>
    </source>
</evidence>
<name>A0ABD1L4J3_9FABA</name>
<keyword evidence="2" id="KW-1185">Reference proteome</keyword>
<protein>
    <submittedName>
        <fullName evidence="1">Uncharacterized protein</fullName>
    </submittedName>
</protein>
<evidence type="ECO:0000313" key="1">
    <source>
        <dbReference type="EMBL" id="KAL2318406.1"/>
    </source>
</evidence>